<dbReference type="Proteomes" id="UP001596107">
    <property type="component" value="Unassembled WGS sequence"/>
</dbReference>
<dbReference type="EMBL" id="JBHSNB010000001">
    <property type="protein sequence ID" value="MFC5583587.1"/>
    <property type="molecule type" value="Genomic_DNA"/>
</dbReference>
<dbReference type="RefSeq" id="WP_223020533.1">
    <property type="nucleotide sequence ID" value="NZ_CP078143.1"/>
</dbReference>
<comment type="caution">
    <text evidence="1">The sequence shown here is derived from an EMBL/GenBank/DDBJ whole genome shotgun (WGS) entry which is preliminary data.</text>
</comment>
<proteinExistence type="predicted"/>
<accession>A0ABW0T2J9</accession>
<organism evidence="1 2">
    <name type="scientific">Nitratireductor kimnyeongensis</name>
    <dbReference type="NCBI Taxonomy" id="430679"/>
    <lineage>
        <taxon>Bacteria</taxon>
        <taxon>Pseudomonadati</taxon>
        <taxon>Pseudomonadota</taxon>
        <taxon>Alphaproteobacteria</taxon>
        <taxon>Hyphomicrobiales</taxon>
        <taxon>Phyllobacteriaceae</taxon>
        <taxon>Nitratireductor</taxon>
    </lineage>
</organism>
<evidence type="ECO:0000313" key="1">
    <source>
        <dbReference type="EMBL" id="MFC5583587.1"/>
    </source>
</evidence>
<name>A0ABW0T2J9_9HYPH</name>
<protein>
    <recommendedName>
        <fullName evidence="3">UrcA family protein</fullName>
    </recommendedName>
</protein>
<evidence type="ECO:0008006" key="3">
    <source>
        <dbReference type="Google" id="ProtNLM"/>
    </source>
</evidence>
<sequence>MPSRLPLLAHAPIAARVLAAMAGTLALIVPGTAQELSAVEHSIKLELNALQKSEKGCRIAFVVKNATGKDIAKAAYEIALFTKEGLVDRLLVLDFQDLPNEKTKVRRFDLVDASCDEIGRVLINDASACEGEGIEPEDCIARLEATSRGAVTFGK</sequence>
<keyword evidence="2" id="KW-1185">Reference proteome</keyword>
<evidence type="ECO:0000313" key="2">
    <source>
        <dbReference type="Proteomes" id="UP001596107"/>
    </source>
</evidence>
<reference evidence="2" key="1">
    <citation type="journal article" date="2019" name="Int. J. Syst. Evol. Microbiol.">
        <title>The Global Catalogue of Microorganisms (GCM) 10K type strain sequencing project: providing services to taxonomists for standard genome sequencing and annotation.</title>
        <authorList>
            <consortium name="The Broad Institute Genomics Platform"/>
            <consortium name="The Broad Institute Genome Sequencing Center for Infectious Disease"/>
            <person name="Wu L."/>
            <person name="Ma J."/>
        </authorList>
    </citation>
    <scope>NUCLEOTIDE SEQUENCE [LARGE SCALE GENOMIC DNA]</scope>
    <source>
        <strain evidence="2">JCM 3366</strain>
    </source>
</reference>
<gene>
    <name evidence="1" type="ORF">ACFPOD_00550</name>
</gene>